<evidence type="ECO:0000313" key="3">
    <source>
        <dbReference type="Proteomes" id="UP001347796"/>
    </source>
</evidence>
<dbReference type="InterPro" id="IPR005049">
    <property type="entry name" value="STL-like"/>
</dbReference>
<evidence type="ECO:0000256" key="1">
    <source>
        <dbReference type="SAM" id="Phobius"/>
    </source>
</evidence>
<sequence length="661" mass="77062">MGCQERIKLVSVIICLTIVIWFLHNWLYLTFQFKTYITHVPVNNRLKKNEAWIITSISSRPHQIQDLEQRTDWSVLILNSTNMCRPFASSTLEDLILKAIKNGARYMYLSSHLNNKTTSILNRFYYHKYMTGLRYNGTMNFTLLSYYRGLPNLSAKGNTSSYSYELGVWKTALLQKVLGPTDISNGKDSIDYRAPQILLPFNTMEPMLKDNVLFQYEAFWAIVPLQTNQRLWSLWVQRLLQEIGNSVSFIVSKDNDKQSGCKALKESTRVITAVNGWKCSRRSTFFSCVISLSDFMVDKKMMPRSEYRSIVRWLEILQKHGYSQPELVDKATGRYSLEPAHRILFYPSIKKAYASRNFTFMCTKGLGKCLKPLGLQKSKVINNILLVIVFNRAGHYGSLEYFEKIYRPAFRHILYCGQDNQTFVEGYNQLKYPVSYVGMSSSFINGQLGYQCLHKAMLMHYDVDGYFHVGDDVLLNVWNLHDLPTDQIWFQERMRVANVSQPTVPDIWKHENWWPWNGDTGRFAQERAMNTLQNLSTREDLVATFLDQLAENAGGERKVFYESSDIFYIPQRFVSQFIYLVNVFTDQLVHIEITVPTIINGLSKQSNIVRLKGSYLWYEERVKYRETFNHSNVFLHPVKMDPCLENQTCVTFLCEKYLPCL</sequence>
<keyword evidence="1" id="KW-0812">Transmembrane</keyword>
<accession>A0AAN8JBL8</accession>
<feature type="transmembrane region" description="Helical" evidence="1">
    <location>
        <begin position="7"/>
        <end position="29"/>
    </location>
</feature>
<dbReference type="PANTHER" id="PTHR31362:SF0">
    <property type="entry name" value="EXOSTOSIN DOMAIN-CONTAINING PROTEIN-RELATED"/>
    <property type="match status" value="1"/>
</dbReference>
<keyword evidence="3" id="KW-1185">Reference proteome</keyword>
<protein>
    <submittedName>
        <fullName evidence="2">Uncharacterized protein</fullName>
    </submittedName>
</protein>
<organism evidence="2 3">
    <name type="scientific">Patella caerulea</name>
    <name type="common">Rayed Mediterranean limpet</name>
    <dbReference type="NCBI Taxonomy" id="87958"/>
    <lineage>
        <taxon>Eukaryota</taxon>
        <taxon>Metazoa</taxon>
        <taxon>Spiralia</taxon>
        <taxon>Lophotrochozoa</taxon>
        <taxon>Mollusca</taxon>
        <taxon>Gastropoda</taxon>
        <taxon>Patellogastropoda</taxon>
        <taxon>Patelloidea</taxon>
        <taxon>Patellidae</taxon>
        <taxon>Patella</taxon>
    </lineage>
</organism>
<gene>
    <name evidence="2" type="ORF">SNE40_017705</name>
</gene>
<comment type="caution">
    <text evidence="2">The sequence shown here is derived from an EMBL/GenBank/DDBJ whole genome shotgun (WGS) entry which is preliminary data.</text>
</comment>
<evidence type="ECO:0000313" key="2">
    <source>
        <dbReference type="EMBL" id="KAK6174427.1"/>
    </source>
</evidence>
<reference evidence="2 3" key="1">
    <citation type="submission" date="2024-01" db="EMBL/GenBank/DDBJ databases">
        <title>The genome of the rayed Mediterranean limpet Patella caerulea (Linnaeus, 1758).</title>
        <authorList>
            <person name="Anh-Thu Weber A."/>
            <person name="Halstead-Nussloch G."/>
        </authorList>
    </citation>
    <scope>NUCLEOTIDE SEQUENCE [LARGE SCALE GENOMIC DNA]</scope>
    <source>
        <strain evidence="2">AATW-2023a</strain>
        <tissue evidence="2">Whole specimen</tissue>
    </source>
</reference>
<dbReference type="Pfam" id="PF03385">
    <property type="entry name" value="STELLO"/>
    <property type="match status" value="1"/>
</dbReference>
<keyword evidence="1" id="KW-0472">Membrane</keyword>
<dbReference type="Proteomes" id="UP001347796">
    <property type="component" value="Unassembled WGS sequence"/>
</dbReference>
<proteinExistence type="predicted"/>
<dbReference type="EMBL" id="JAZGQO010000011">
    <property type="protein sequence ID" value="KAK6174427.1"/>
    <property type="molecule type" value="Genomic_DNA"/>
</dbReference>
<dbReference type="AlphaFoldDB" id="A0AAN8JBL8"/>
<keyword evidence="1" id="KW-1133">Transmembrane helix</keyword>
<dbReference type="PANTHER" id="PTHR31362">
    <property type="entry name" value="GLYCOSYLTRANSFERASE STELLO1-RELATED"/>
    <property type="match status" value="1"/>
</dbReference>
<name>A0AAN8JBL8_PATCE</name>